<dbReference type="InterPro" id="IPR050475">
    <property type="entry name" value="Prenyltransferase_related"/>
</dbReference>
<feature type="transmembrane region" description="Helical" evidence="5">
    <location>
        <begin position="98"/>
        <end position="115"/>
    </location>
</feature>
<evidence type="ECO:0000313" key="6">
    <source>
        <dbReference type="EMBL" id="CAB4539851.1"/>
    </source>
</evidence>
<dbReference type="InterPro" id="IPR000537">
    <property type="entry name" value="UbiA_prenyltransferase"/>
</dbReference>
<feature type="transmembrane region" description="Helical" evidence="5">
    <location>
        <begin position="243"/>
        <end position="260"/>
    </location>
</feature>
<accession>A0A6J6BLB0</accession>
<gene>
    <name evidence="6" type="ORF">UFOPK1410_00645</name>
</gene>
<evidence type="ECO:0000256" key="2">
    <source>
        <dbReference type="ARBA" id="ARBA00022692"/>
    </source>
</evidence>
<evidence type="ECO:0000256" key="4">
    <source>
        <dbReference type="ARBA" id="ARBA00023136"/>
    </source>
</evidence>
<dbReference type="GO" id="GO:0016765">
    <property type="term" value="F:transferase activity, transferring alkyl or aryl (other than methyl) groups"/>
    <property type="evidence" value="ECO:0007669"/>
    <property type="project" value="InterPro"/>
</dbReference>
<proteinExistence type="predicted"/>
<evidence type="ECO:0000256" key="5">
    <source>
        <dbReference type="SAM" id="Phobius"/>
    </source>
</evidence>
<dbReference type="InterPro" id="IPR044878">
    <property type="entry name" value="UbiA_sf"/>
</dbReference>
<evidence type="ECO:0000256" key="1">
    <source>
        <dbReference type="ARBA" id="ARBA00004141"/>
    </source>
</evidence>
<dbReference type="Gene3D" id="1.20.120.1780">
    <property type="entry name" value="UbiA prenyltransferase"/>
    <property type="match status" value="1"/>
</dbReference>
<dbReference type="AlphaFoldDB" id="A0A6J6BLB0"/>
<feature type="transmembrane region" description="Helical" evidence="5">
    <location>
        <begin position="280"/>
        <end position="297"/>
    </location>
</feature>
<comment type="subcellular location">
    <subcellularLocation>
        <location evidence="1">Membrane</location>
        <topology evidence="1">Multi-pass membrane protein</topology>
    </subcellularLocation>
</comment>
<dbReference type="NCBIfam" id="NF009608">
    <property type="entry name" value="PRK13105.1"/>
    <property type="match status" value="1"/>
</dbReference>
<keyword evidence="2 5" id="KW-0812">Transmembrane</keyword>
<reference evidence="6" key="1">
    <citation type="submission" date="2020-05" db="EMBL/GenBank/DDBJ databases">
        <authorList>
            <person name="Chiriac C."/>
            <person name="Salcher M."/>
            <person name="Ghai R."/>
            <person name="Kavagutti S V."/>
        </authorList>
    </citation>
    <scope>NUCLEOTIDE SEQUENCE</scope>
</reference>
<feature type="transmembrane region" description="Helical" evidence="5">
    <location>
        <begin position="124"/>
        <end position="142"/>
    </location>
</feature>
<organism evidence="6">
    <name type="scientific">freshwater metagenome</name>
    <dbReference type="NCBI Taxonomy" id="449393"/>
    <lineage>
        <taxon>unclassified sequences</taxon>
        <taxon>metagenomes</taxon>
        <taxon>ecological metagenomes</taxon>
    </lineage>
</organism>
<evidence type="ECO:0000256" key="3">
    <source>
        <dbReference type="ARBA" id="ARBA00022989"/>
    </source>
</evidence>
<name>A0A6J6BLB0_9ZZZZ</name>
<protein>
    <submittedName>
        <fullName evidence="6">Unannotated protein</fullName>
    </submittedName>
</protein>
<sequence>MSDSNSAGLAPKGLVSQLFWSSRPVSWINTAFPFAAAYFFATRSLDLNLLVGTLFFLIPYNLLMYGVNDVFDYESDLRNPRKGGIEGALLHPKWHRPTLFWSVALTLPFIVYLLFQGDAAAKAWLLLFVFTVIAYSAKGLRFKEKPFLDSLTSASHFVGPMIYGLALAGASLTETAPLLLILGFTLWGVASHAFGAVQDVKADREAQISSIATVIGARATTRFAFACYAAAGALVAASGYPSAFAAVAAVPYLAILWPHLNITDATCETANRGWKQFIKLNYLAGFIVTMITIWAAFI</sequence>
<dbReference type="PANTHER" id="PTHR42723:SF1">
    <property type="entry name" value="CHLOROPHYLL SYNTHASE, CHLOROPLASTIC"/>
    <property type="match status" value="1"/>
</dbReference>
<feature type="transmembrane region" description="Helical" evidence="5">
    <location>
        <begin position="162"/>
        <end position="190"/>
    </location>
</feature>
<dbReference type="PANTHER" id="PTHR42723">
    <property type="entry name" value="CHLOROPHYLL SYNTHASE"/>
    <property type="match status" value="1"/>
</dbReference>
<dbReference type="CDD" id="cd13966">
    <property type="entry name" value="PT_UbiA_4"/>
    <property type="match status" value="1"/>
</dbReference>
<feature type="transmembrane region" description="Helical" evidence="5">
    <location>
        <begin position="20"/>
        <end position="40"/>
    </location>
</feature>
<dbReference type="Pfam" id="PF01040">
    <property type="entry name" value="UbiA"/>
    <property type="match status" value="1"/>
</dbReference>
<dbReference type="EMBL" id="CAEZSH010000069">
    <property type="protein sequence ID" value="CAB4539851.1"/>
    <property type="molecule type" value="Genomic_DNA"/>
</dbReference>
<keyword evidence="4 5" id="KW-0472">Membrane</keyword>
<feature type="transmembrane region" description="Helical" evidence="5">
    <location>
        <begin position="47"/>
        <end position="67"/>
    </location>
</feature>
<keyword evidence="3 5" id="KW-1133">Transmembrane helix</keyword>
<dbReference type="GO" id="GO:0016020">
    <property type="term" value="C:membrane"/>
    <property type="evidence" value="ECO:0007669"/>
    <property type="project" value="UniProtKB-SubCell"/>
</dbReference>
<dbReference type="Gene3D" id="1.10.357.140">
    <property type="entry name" value="UbiA prenyltransferase"/>
    <property type="match status" value="1"/>
</dbReference>